<name>A0ABN8MSS4_9CNID</name>
<evidence type="ECO:0000313" key="3">
    <source>
        <dbReference type="Proteomes" id="UP001159405"/>
    </source>
</evidence>
<keyword evidence="3" id="KW-1185">Reference proteome</keyword>
<sequence>MNNKTFLSTKLFADVDALKCDVCTETGDNACSKSKLAGDQATYSRDCGDFLDRCFRQEAKIFSRKLPLGAPEISCKSLQNTCNKFDACKDVTCCDNDNCNGGSAVYFSMFLMTVCCVVGLVLK</sequence>
<feature type="transmembrane region" description="Helical" evidence="1">
    <location>
        <begin position="104"/>
        <end position="122"/>
    </location>
</feature>
<keyword evidence="1" id="KW-0472">Membrane</keyword>
<gene>
    <name evidence="2" type="ORF">PLOB_00016404</name>
</gene>
<evidence type="ECO:0008006" key="4">
    <source>
        <dbReference type="Google" id="ProtNLM"/>
    </source>
</evidence>
<evidence type="ECO:0000313" key="2">
    <source>
        <dbReference type="EMBL" id="CAH3033243.1"/>
    </source>
</evidence>
<comment type="caution">
    <text evidence="2">The sequence shown here is derived from an EMBL/GenBank/DDBJ whole genome shotgun (WGS) entry which is preliminary data.</text>
</comment>
<accession>A0ABN8MSS4</accession>
<reference evidence="2 3" key="1">
    <citation type="submission" date="2022-05" db="EMBL/GenBank/DDBJ databases">
        <authorList>
            <consortium name="Genoscope - CEA"/>
            <person name="William W."/>
        </authorList>
    </citation>
    <scope>NUCLEOTIDE SEQUENCE [LARGE SCALE GENOMIC DNA]</scope>
</reference>
<organism evidence="2 3">
    <name type="scientific">Porites lobata</name>
    <dbReference type="NCBI Taxonomy" id="104759"/>
    <lineage>
        <taxon>Eukaryota</taxon>
        <taxon>Metazoa</taxon>
        <taxon>Cnidaria</taxon>
        <taxon>Anthozoa</taxon>
        <taxon>Hexacorallia</taxon>
        <taxon>Scleractinia</taxon>
        <taxon>Fungiina</taxon>
        <taxon>Poritidae</taxon>
        <taxon>Porites</taxon>
    </lineage>
</organism>
<evidence type="ECO:0000256" key="1">
    <source>
        <dbReference type="SAM" id="Phobius"/>
    </source>
</evidence>
<keyword evidence="1" id="KW-0812">Transmembrane</keyword>
<dbReference type="Proteomes" id="UP001159405">
    <property type="component" value="Unassembled WGS sequence"/>
</dbReference>
<protein>
    <recommendedName>
        <fullName evidence="4">UPAR/Ly6 domain-containing protein</fullName>
    </recommendedName>
</protein>
<proteinExistence type="predicted"/>
<dbReference type="EMBL" id="CALNXK010000002">
    <property type="protein sequence ID" value="CAH3033243.1"/>
    <property type="molecule type" value="Genomic_DNA"/>
</dbReference>
<keyword evidence="1" id="KW-1133">Transmembrane helix</keyword>